<evidence type="ECO:0000313" key="2">
    <source>
        <dbReference type="RefSeq" id="XP_002733750.1"/>
    </source>
</evidence>
<dbReference type="PANTHER" id="PTHR32301:SF6">
    <property type="entry name" value="GOLVESIN-RELATED"/>
    <property type="match status" value="1"/>
</dbReference>
<dbReference type="Proteomes" id="UP000694865">
    <property type="component" value="Unplaced"/>
</dbReference>
<gene>
    <name evidence="2" type="primary">LOC100375468</name>
</gene>
<sequence length="404" mass="46968">MSFVISNMRFHFPRNPGNLVFLIGSIFTLIVLAVSYRKIDKMVPEVRNVNINKYNDQQSALFSSHTYKDNPPTYMTNYAWAMQKNYLPNFYTRRVFSGTNRWPSDSFYANGSIVFVDNHNSAGGVMKECMSLLAANVSLPKPTLVWNNNVAKFYSEMSGDGSNQLLEKMYLGGFTMGVCDYTNEPCSYFTVIREPYERIIASYVYCKGANELPCLARSAKGKLLTLKEWAMRQGSFFFRQLLHKPDVCSIAYLSTIESFRQPDDPTAATMPCWYRNKLYLDHIMDSQEKLKVLDFVLEHLETWFGVVGITEEYDTFLKLLQHAYKLPFEKICLDTVEQEVFKTEGDYLSQSELLVDLKRELLADQEVFEALYFDIRIYQKIQEIFVSQKQIYFTNVEHQSRVEE</sequence>
<reference evidence="2" key="1">
    <citation type="submission" date="2025-08" db="UniProtKB">
        <authorList>
            <consortium name="RefSeq"/>
        </authorList>
    </citation>
    <scope>IDENTIFICATION</scope>
    <source>
        <tissue evidence="2">Testes</tissue>
    </source>
</reference>
<keyword evidence="1" id="KW-1185">Reference proteome</keyword>
<dbReference type="RefSeq" id="XP_002733750.1">
    <property type="nucleotide sequence ID" value="XM_002733704.1"/>
</dbReference>
<proteinExistence type="predicted"/>
<name>A0ABM0GNB9_SACKO</name>
<dbReference type="PANTHER" id="PTHR32301">
    <property type="entry name" value="COUNTIN RECEPTOR CNR3-RELATED"/>
    <property type="match status" value="1"/>
</dbReference>
<organism evidence="1 2">
    <name type="scientific">Saccoglossus kowalevskii</name>
    <name type="common">Acorn worm</name>
    <dbReference type="NCBI Taxonomy" id="10224"/>
    <lineage>
        <taxon>Eukaryota</taxon>
        <taxon>Metazoa</taxon>
        <taxon>Hemichordata</taxon>
        <taxon>Enteropneusta</taxon>
        <taxon>Harrimaniidae</taxon>
        <taxon>Saccoglossus</taxon>
    </lineage>
</organism>
<dbReference type="InterPro" id="IPR053259">
    <property type="entry name" value="Golvesin-related_Golgi"/>
</dbReference>
<protein>
    <submittedName>
        <fullName evidence="2">Uncharacterized protein LOC100375468</fullName>
    </submittedName>
</protein>
<evidence type="ECO:0000313" key="1">
    <source>
        <dbReference type="Proteomes" id="UP000694865"/>
    </source>
</evidence>
<accession>A0ABM0GNB9</accession>
<dbReference type="GeneID" id="100375468"/>
<dbReference type="Gene3D" id="3.40.50.300">
    <property type="entry name" value="P-loop containing nucleotide triphosphate hydrolases"/>
    <property type="match status" value="1"/>
</dbReference>
<dbReference type="InterPro" id="IPR027417">
    <property type="entry name" value="P-loop_NTPase"/>
</dbReference>